<dbReference type="Proteomes" id="UP001596242">
    <property type="component" value="Unassembled WGS sequence"/>
</dbReference>
<evidence type="ECO:0000313" key="4">
    <source>
        <dbReference type="Proteomes" id="UP001596242"/>
    </source>
</evidence>
<protein>
    <submittedName>
        <fullName evidence="3">Uncharacterized protein</fullName>
    </submittedName>
</protein>
<name>A0ABW1LXC0_9ACTN</name>
<reference evidence="4" key="1">
    <citation type="journal article" date="2019" name="Int. J. Syst. Evol. Microbiol.">
        <title>The Global Catalogue of Microorganisms (GCM) 10K type strain sequencing project: providing services to taxonomists for standard genome sequencing and annotation.</title>
        <authorList>
            <consortium name="The Broad Institute Genomics Platform"/>
            <consortium name="The Broad Institute Genome Sequencing Center for Infectious Disease"/>
            <person name="Wu L."/>
            <person name="Ma J."/>
        </authorList>
    </citation>
    <scope>NUCLEOTIDE SEQUENCE [LARGE SCALE GENOMIC DNA]</scope>
    <source>
        <strain evidence="4">JCM 12763</strain>
    </source>
</reference>
<feature type="signal peptide" evidence="2">
    <location>
        <begin position="1"/>
        <end position="33"/>
    </location>
</feature>
<evidence type="ECO:0000313" key="3">
    <source>
        <dbReference type="EMBL" id="MFC6055482.1"/>
    </source>
</evidence>
<evidence type="ECO:0000256" key="1">
    <source>
        <dbReference type="SAM" id="MobiDB-lite"/>
    </source>
</evidence>
<dbReference type="EMBL" id="JBHSPT010000018">
    <property type="protein sequence ID" value="MFC6055482.1"/>
    <property type="molecule type" value="Genomic_DNA"/>
</dbReference>
<organism evidence="3 4">
    <name type="scientific">Streptomyces pratens</name>
    <dbReference type="NCBI Taxonomy" id="887456"/>
    <lineage>
        <taxon>Bacteria</taxon>
        <taxon>Bacillati</taxon>
        <taxon>Actinomycetota</taxon>
        <taxon>Actinomycetes</taxon>
        <taxon>Kitasatosporales</taxon>
        <taxon>Streptomycetaceae</taxon>
        <taxon>Streptomyces</taxon>
    </lineage>
</organism>
<gene>
    <name evidence="3" type="ORF">ACFP50_08405</name>
</gene>
<keyword evidence="2" id="KW-0732">Signal</keyword>
<dbReference type="RefSeq" id="WP_386394925.1">
    <property type="nucleotide sequence ID" value="NZ_JBHSPT010000018.1"/>
</dbReference>
<comment type="caution">
    <text evidence="3">The sequence shown here is derived from an EMBL/GenBank/DDBJ whole genome shotgun (WGS) entry which is preliminary data.</text>
</comment>
<feature type="compositionally biased region" description="Basic and acidic residues" evidence="1">
    <location>
        <begin position="42"/>
        <end position="75"/>
    </location>
</feature>
<evidence type="ECO:0000256" key="2">
    <source>
        <dbReference type="SAM" id="SignalP"/>
    </source>
</evidence>
<feature type="region of interest" description="Disordered" evidence="1">
    <location>
        <begin position="27"/>
        <end position="75"/>
    </location>
</feature>
<sequence>MRTQRARRLATASAAGLLMAGGVAVGTAGTASASPQNYSHSQRCEDGHSWWNNDGDHDNGRGGYGDHDNGRGGYG</sequence>
<accession>A0ABW1LXC0</accession>
<keyword evidence="4" id="KW-1185">Reference proteome</keyword>
<proteinExistence type="predicted"/>
<feature type="chain" id="PRO_5046950598" evidence="2">
    <location>
        <begin position="34"/>
        <end position="75"/>
    </location>
</feature>
<feature type="non-terminal residue" evidence="3">
    <location>
        <position position="75"/>
    </location>
</feature>